<dbReference type="Proteomes" id="UP001313282">
    <property type="component" value="Unassembled WGS sequence"/>
</dbReference>
<dbReference type="InterPro" id="IPR001789">
    <property type="entry name" value="Sig_transdc_resp-reg_receiver"/>
</dbReference>
<name>A0AAN8MVI0_9PEZI</name>
<dbReference type="EMBL" id="JAVHNR010000003">
    <property type="protein sequence ID" value="KAK6348017.1"/>
    <property type="molecule type" value="Genomic_DNA"/>
</dbReference>
<organism evidence="6 7">
    <name type="scientific">Orbilia javanica</name>
    <dbReference type="NCBI Taxonomy" id="47235"/>
    <lineage>
        <taxon>Eukaryota</taxon>
        <taxon>Fungi</taxon>
        <taxon>Dikarya</taxon>
        <taxon>Ascomycota</taxon>
        <taxon>Pezizomycotina</taxon>
        <taxon>Orbiliomycetes</taxon>
        <taxon>Orbiliales</taxon>
        <taxon>Orbiliaceae</taxon>
        <taxon>Orbilia</taxon>
    </lineage>
</organism>
<feature type="compositionally biased region" description="Polar residues" evidence="4">
    <location>
        <begin position="114"/>
        <end position="123"/>
    </location>
</feature>
<dbReference type="Gene3D" id="3.40.50.2300">
    <property type="match status" value="1"/>
</dbReference>
<dbReference type="InterPro" id="IPR011006">
    <property type="entry name" value="CheY-like_superfamily"/>
</dbReference>
<keyword evidence="1 3" id="KW-0597">Phosphoprotein</keyword>
<gene>
    <name evidence="6" type="ORF">TWF718_005838</name>
</gene>
<accession>A0AAN8MVI0</accession>
<evidence type="ECO:0000313" key="7">
    <source>
        <dbReference type="Proteomes" id="UP001313282"/>
    </source>
</evidence>
<dbReference type="PANTHER" id="PTHR45339:SF1">
    <property type="entry name" value="HYBRID SIGNAL TRANSDUCTION HISTIDINE KINASE J"/>
    <property type="match status" value="1"/>
</dbReference>
<keyword evidence="7" id="KW-1185">Reference proteome</keyword>
<protein>
    <recommendedName>
        <fullName evidence="5">Response regulatory domain-containing protein</fullName>
    </recommendedName>
</protein>
<reference evidence="6 7" key="1">
    <citation type="submission" date="2019-10" db="EMBL/GenBank/DDBJ databases">
        <authorList>
            <person name="Palmer J.M."/>
        </authorList>
    </citation>
    <scope>NUCLEOTIDE SEQUENCE [LARGE SCALE GENOMIC DNA]</scope>
    <source>
        <strain evidence="6 7">TWF718</strain>
    </source>
</reference>
<dbReference type="CDD" id="cd17546">
    <property type="entry name" value="REC_hyHK_CKI1_RcsC-like"/>
    <property type="match status" value="1"/>
</dbReference>
<dbReference type="PROSITE" id="PS50110">
    <property type="entry name" value="RESPONSE_REGULATORY"/>
    <property type="match status" value="1"/>
</dbReference>
<feature type="region of interest" description="Disordered" evidence="4">
    <location>
        <begin position="110"/>
        <end position="140"/>
    </location>
</feature>
<comment type="caution">
    <text evidence="6">The sequence shown here is derived from an EMBL/GenBank/DDBJ whole genome shotgun (WGS) entry which is preliminary data.</text>
</comment>
<proteinExistence type="predicted"/>
<evidence type="ECO:0000256" key="1">
    <source>
        <dbReference type="ARBA" id="ARBA00022553"/>
    </source>
</evidence>
<evidence type="ECO:0000256" key="2">
    <source>
        <dbReference type="ARBA" id="ARBA00023012"/>
    </source>
</evidence>
<dbReference type="GO" id="GO:0000160">
    <property type="term" value="P:phosphorelay signal transduction system"/>
    <property type="evidence" value="ECO:0007669"/>
    <property type="project" value="UniProtKB-KW"/>
</dbReference>
<evidence type="ECO:0000259" key="5">
    <source>
        <dbReference type="PROSITE" id="PS50110"/>
    </source>
</evidence>
<dbReference type="SMART" id="SM00448">
    <property type="entry name" value="REC"/>
    <property type="match status" value="1"/>
</dbReference>
<keyword evidence="2" id="KW-0902">Two-component regulatory system</keyword>
<feature type="modified residue" description="4-aspartylphosphate" evidence="3">
    <location>
        <position position="331"/>
    </location>
</feature>
<dbReference type="PANTHER" id="PTHR45339">
    <property type="entry name" value="HYBRID SIGNAL TRANSDUCTION HISTIDINE KINASE J"/>
    <property type="match status" value="1"/>
</dbReference>
<evidence type="ECO:0000256" key="4">
    <source>
        <dbReference type="SAM" id="MobiDB-lite"/>
    </source>
</evidence>
<dbReference type="AlphaFoldDB" id="A0AAN8MVI0"/>
<dbReference type="Pfam" id="PF00072">
    <property type="entry name" value="Response_reg"/>
    <property type="match status" value="1"/>
</dbReference>
<evidence type="ECO:0000313" key="6">
    <source>
        <dbReference type="EMBL" id="KAK6348017.1"/>
    </source>
</evidence>
<sequence length="412" mass="46391">MSLQDFIDSANSPVLLLDFRLPYYLDDPSKATISDATISKNGVCEHEKFKGSVESLLKTKLGNGRLNPRLQARDTIIGAHTEKHVTERDVWTCSGVGPYRIWSLQPEAVPEENANAQNNGLTETRQDDASRNGETIEESSREQQLFNKLDHIHGPLKTFYHLADQALSDVQKAIKDLPNPSLPQDIASHLHPIELNLRTLSSGLSLLKDLSDVSSFTPQQPELPESPAPREPQSNQALLSKILSRVHRPPEQTYNLLRDYIAPPKLEAYVPTLRVLIIEDNIVNSKILTKVISRLGIMPEYLTAAFNGAEGLDAIEMMVKMGNFPDIIFVDFAMPVMGGLEFLEQFRARWPHSRARIIGTTAHHFARDQDRMQKLGAHTMIEKPIRGRIVRDEIEKAATLKMTREIEFRGKL</sequence>
<dbReference type="SUPFAM" id="SSF52172">
    <property type="entry name" value="CheY-like"/>
    <property type="match status" value="1"/>
</dbReference>
<evidence type="ECO:0000256" key="3">
    <source>
        <dbReference type="PROSITE-ProRule" id="PRU00169"/>
    </source>
</evidence>
<feature type="domain" description="Response regulatory" evidence="5">
    <location>
        <begin position="274"/>
        <end position="398"/>
    </location>
</feature>